<gene>
    <name evidence="2" type="ORF">KEU06_09470</name>
</gene>
<accession>A0A942DWC4</accession>
<keyword evidence="3" id="KW-1185">Reference proteome</keyword>
<dbReference type="EMBL" id="JAGWCR010000004">
    <property type="protein sequence ID" value="MBS3648834.1"/>
    <property type="molecule type" value="Genomic_DNA"/>
</dbReference>
<evidence type="ECO:0000259" key="1">
    <source>
        <dbReference type="Pfam" id="PF12957"/>
    </source>
</evidence>
<evidence type="ECO:0000313" key="2">
    <source>
        <dbReference type="EMBL" id="MBS3648834.1"/>
    </source>
</evidence>
<protein>
    <submittedName>
        <fullName evidence="2">DUF3846 domain-containing protein</fullName>
    </submittedName>
</protein>
<dbReference type="InterPro" id="IPR024559">
    <property type="entry name" value="DUF3846"/>
</dbReference>
<evidence type="ECO:0000313" key="3">
    <source>
        <dbReference type="Proteomes" id="UP000680348"/>
    </source>
</evidence>
<proteinExistence type="predicted"/>
<dbReference type="AlphaFoldDB" id="A0A942DWC4"/>
<reference evidence="2" key="1">
    <citation type="submission" date="2021-04" db="EMBL/GenBank/DDBJ databases">
        <title>Pseudaminobacter soli sp. nov., isolated from paddy soil contaminated by heavy metals.</title>
        <authorList>
            <person name="Zhang K."/>
        </authorList>
    </citation>
    <scope>NUCLEOTIDE SEQUENCE</scope>
    <source>
        <strain evidence="2">19-2017</strain>
    </source>
</reference>
<dbReference type="Pfam" id="PF12957">
    <property type="entry name" value="DUF3846"/>
    <property type="match status" value="1"/>
</dbReference>
<name>A0A942DWC4_9HYPH</name>
<organism evidence="2 3">
    <name type="scientific">Pseudaminobacter soli</name>
    <name type="common">ex Zhang et al. 2022</name>
    <dbReference type="NCBI Taxonomy" id="2831468"/>
    <lineage>
        <taxon>Bacteria</taxon>
        <taxon>Pseudomonadati</taxon>
        <taxon>Pseudomonadota</taxon>
        <taxon>Alphaproteobacteria</taxon>
        <taxon>Hyphomicrobiales</taxon>
        <taxon>Phyllobacteriaceae</taxon>
        <taxon>Pseudaminobacter</taxon>
    </lineage>
</organism>
<sequence length="115" mass="13190">MAKLTTLTVKTTGEVETRDWVDRTPDLKFMQTAVGGYIEVVPLLDLVEHDGTIHKCVAFCDEDGKRKQKDLNREATLRWYRGLEGKGFNPRRQHLDVLVGDVLFIWGDKSLMDQL</sequence>
<feature type="domain" description="DUF3846" evidence="1">
    <location>
        <begin position="7"/>
        <end position="106"/>
    </location>
</feature>
<dbReference type="Proteomes" id="UP000680348">
    <property type="component" value="Unassembled WGS sequence"/>
</dbReference>
<comment type="caution">
    <text evidence="2">The sequence shown here is derived from an EMBL/GenBank/DDBJ whole genome shotgun (WGS) entry which is preliminary data.</text>
</comment>
<dbReference type="RefSeq" id="WP_188254397.1">
    <property type="nucleotide sequence ID" value="NZ_JABVCF010000004.1"/>
</dbReference>